<comment type="subunit">
    <text evidence="8">Part of the 50S ribosomal subunit; part of the 5S rRNA/L5/L18/L25 subcomplex. Contacts the 5S and 23S rRNAs.</text>
</comment>
<dbReference type="Proteomes" id="UP000001916">
    <property type="component" value="Chromosome"/>
</dbReference>
<dbReference type="KEGG" id="msv:Mesil_2891"/>
<keyword evidence="4 8" id="KW-0689">Ribosomal protein</keyword>
<protein>
    <recommendedName>
        <fullName evidence="6 8">Large ribosomal subunit protein uL18</fullName>
    </recommendedName>
</protein>
<dbReference type="EMBL" id="CP002042">
    <property type="protein sequence ID" value="ADH64732.1"/>
    <property type="molecule type" value="Genomic_DNA"/>
</dbReference>
<dbReference type="AlphaFoldDB" id="D7BCZ9"/>
<dbReference type="OrthoDB" id="9810939at2"/>
<dbReference type="InterPro" id="IPR057268">
    <property type="entry name" value="Ribosomal_L18"/>
</dbReference>
<evidence type="ECO:0000256" key="3">
    <source>
        <dbReference type="ARBA" id="ARBA00022884"/>
    </source>
</evidence>
<dbReference type="GO" id="GO:0008097">
    <property type="term" value="F:5S rRNA binding"/>
    <property type="evidence" value="ECO:0007669"/>
    <property type="project" value="TreeGrafter"/>
</dbReference>
<evidence type="ECO:0000256" key="1">
    <source>
        <dbReference type="ARBA" id="ARBA00007116"/>
    </source>
</evidence>
<name>D7BCZ9_ALLS1</name>
<gene>
    <name evidence="8" type="primary">rplR</name>
    <name evidence="9" type="ordered locus">Mesil_2891</name>
</gene>
<dbReference type="RefSeq" id="WP_013159266.1">
    <property type="nucleotide sequence ID" value="NC_014212.1"/>
</dbReference>
<dbReference type="PANTHER" id="PTHR12899:SF3">
    <property type="entry name" value="LARGE RIBOSOMAL SUBUNIT PROTEIN UL18M"/>
    <property type="match status" value="1"/>
</dbReference>
<reference evidence="9 10" key="1">
    <citation type="journal article" date="2010" name="Stand. Genomic Sci.">
        <title>Complete genome sequence of Meiothermus silvanus type strain (VI-R2).</title>
        <authorList>
            <person name="Sikorski J."/>
            <person name="Tindall B.J."/>
            <person name="Lowry S."/>
            <person name="Lucas S."/>
            <person name="Nolan M."/>
            <person name="Copeland A."/>
            <person name="Glavina Del Rio T."/>
            <person name="Tice H."/>
            <person name="Cheng J.F."/>
            <person name="Han C."/>
            <person name="Pitluck S."/>
            <person name="Liolios K."/>
            <person name="Ivanova N."/>
            <person name="Mavromatis K."/>
            <person name="Mikhailova N."/>
            <person name="Pati A."/>
            <person name="Goodwin L."/>
            <person name="Chen A."/>
            <person name="Palaniappan K."/>
            <person name="Land M."/>
            <person name="Hauser L."/>
            <person name="Chang Y.J."/>
            <person name="Jeffries C.D."/>
            <person name="Rohde M."/>
            <person name="Goker M."/>
            <person name="Woyke T."/>
            <person name="Bristow J."/>
            <person name="Eisen J.A."/>
            <person name="Markowitz V."/>
            <person name="Hugenholtz P."/>
            <person name="Kyrpides N.C."/>
            <person name="Klenk H.P."/>
            <person name="Lapidus A."/>
        </authorList>
    </citation>
    <scope>NUCLEOTIDE SEQUENCE [LARGE SCALE GENOMIC DNA]</scope>
    <source>
        <strain evidence="10">ATCC 700542 / DSM 9946 / VI-R2</strain>
    </source>
</reference>
<evidence type="ECO:0000256" key="7">
    <source>
        <dbReference type="ARBA" id="ARBA00053375"/>
    </source>
</evidence>
<evidence type="ECO:0000256" key="6">
    <source>
        <dbReference type="ARBA" id="ARBA00035197"/>
    </source>
</evidence>
<comment type="function">
    <text evidence="7 8">This is one of the proteins that bind and probably mediate the attachment of the 5S RNA into the large ribosomal subunit, where it forms part of the central protuberance.</text>
</comment>
<dbReference type="PANTHER" id="PTHR12899">
    <property type="entry name" value="39S RIBOSOMAL PROTEIN L18, MITOCHONDRIAL"/>
    <property type="match status" value="1"/>
</dbReference>
<proteinExistence type="inferred from homology"/>
<evidence type="ECO:0000256" key="8">
    <source>
        <dbReference type="HAMAP-Rule" id="MF_01337"/>
    </source>
</evidence>
<dbReference type="InterPro" id="IPR005484">
    <property type="entry name" value="Ribosomal_uL18_bac/plant/anim"/>
</dbReference>
<evidence type="ECO:0000313" key="9">
    <source>
        <dbReference type="EMBL" id="ADH64732.1"/>
    </source>
</evidence>
<dbReference type="Pfam" id="PF00861">
    <property type="entry name" value="Ribosomal_L18p"/>
    <property type="match status" value="1"/>
</dbReference>
<comment type="similarity">
    <text evidence="1 8">Belongs to the universal ribosomal protein uL18 family.</text>
</comment>
<keyword evidence="10" id="KW-1185">Reference proteome</keyword>
<dbReference type="GO" id="GO:0022625">
    <property type="term" value="C:cytosolic large ribosomal subunit"/>
    <property type="evidence" value="ECO:0007669"/>
    <property type="project" value="TreeGrafter"/>
</dbReference>
<dbReference type="HOGENOM" id="CLU_098841_0_1_0"/>
<organism evidence="9 10">
    <name type="scientific">Allomeiothermus silvanus (strain ATCC 700542 / DSM 9946 / NBRC 106475 / NCIMB 13440 / VI-R2)</name>
    <name type="common">Thermus silvanus</name>
    <dbReference type="NCBI Taxonomy" id="526227"/>
    <lineage>
        <taxon>Bacteria</taxon>
        <taxon>Thermotogati</taxon>
        <taxon>Deinococcota</taxon>
        <taxon>Deinococci</taxon>
        <taxon>Thermales</taxon>
        <taxon>Thermaceae</taxon>
        <taxon>Allomeiothermus</taxon>
    </lineage>
</organism>
<evidence type="ECO:0000256" key="5">
    <source>
        <dbReference type="ARBA" id="ARBA00023274"/>
    </source>
</evidence>
<dbReference type="STRING" id="526227.Mesil_2891"/>
<accession>D7BCZ9</accession>
<evidence type="ECO:0000256" key="2">
    <source>
        <dbReference type="ARBA" id="ARBA00022730"/>
    </source>
</evidence>
<keyword evidence="3 8" id="KW-0694">RNA-binding</keyword>
<dbReference type="HAMAP" id="MF_01337_B">
    <property type="entry name" value="Ribosomal_uL18_B"/>
    <property type="match status" value="1"/>
</dbReference>
<dbReference type="eggNOG" id="COG0256">
    <property type="taxonomic scope" value="Bacteria"/>
</dbReference>
<dbReference type="Gene3D" id="3.30.420.100">
    <property type="match status" value="1"/>
</dbReference>
<keyword evidence="2 8" id="KW-0699">rRNA-binding</keyword>
<dbReference type="InterPro" id="IPR004389">
    <property type="entry name" value="Ribosomal_uL18_bac-type"/>
</dbReference>
<evidence type="ECO:0000313" key="10">
    <source>
        <dbReference type="Proteomes" id="UP000001916"/>
    </source>
</evidence>
<dbReference type="SUPFAM" id="SSF53137">
    <property type="entry name" value="Translational machinery components"/>
    <property type="match status" value="1"/>
</dbReference>
<dbReference type="FunFam" id="3.30.420.100:FF:000001">
    <property type="entry name" value="50S ribosomal protein L18"/>
    <property type="match status" value="1"/>
</dbReference>
<dbReference type="GO" id="GO:0006412">
    <property type="term" value="P:translation"/>
    <property type="evidence" value="ECO:0007669"/>
    <property type="project" value="UniProtKB-UniRule"/>
</dbReference>
<dbReference type="GO" id="GO:0003735">
    <property type="term" value="F:structural constituent of ribosome"/>
    <property type="evidence" value="ECO:0007669"/>
    <property type="project" value="InterPro"/>
</dbReference>
<sequence length="112" mass="12238">MSKLTAFDRRKHRVRNRVRNAGRPRLSVFRSLQHIYAQIIDDTRGVTLAAASSKALGLSGNKTEVAKKVGQAVAEAAKAKGITQVVFDRGSYKYHGRVKALAEGAREGGLEF</sequence>
<dbReference type="NCBIfam" id="TIGR00060">
    <property type="entry name" value="L18_bact"/>
    <property type="match status" value="1"/>
</dbReference>
<keyword evidence="5 8" id="KW-0687">Ribonucleoprotein</keyword>
<dbReference type="CDD" id="cd00432">
    <property type="entry name" value="Ribosomal_L18_L5e"/>
    <property type="match status" value="1"/>
</dbReference>
<evidence type="ECO:0000256" key="4">
    <source>
        <dbReference type="ARBA" id="ARBA00022980"/>
    </source>
</evidence>